<evidence type="ECO:0000256" key="1">
    <source>
        <dbReference type="SAM" id="MobiDB-lite"/>
    </source>
</evidence>
<dbReference type="Proteomes" id="UP001152888">
    <property type="component" value="Unassembled WGS sequence"/>
</dbReference>
<keyword evidence="3" id="KW-1185">Reference proteome</keyword>
<sequence length="83" mass="9673">MTQEIIYEIFFHNPTKMPQAKKEENFRPPGTSGTEQDGPPIVEGSPIPKFNFFDLTFPNIVLRSDKPDCCWDVNKSPRRKFRD</sequence>
<name>A0A9P0L001_ACAOB</name>
<organism evidence="2 3">
    <name type="scientific">Acanthoscelides obtectus</name>
    <name type="common">Bean weevil</name>
    <name type="synonym">Bruchus obtectus</name>
    <dbReference type="NCBI Taxonomy" id="200917"/>
    <lineage>
        <taxon>Eukaryota</taxon>
        <taxon>Metazoa</taxon>
        <taxon>Ecdysozoa</taxon>
        <taxon>Arthropoda</taxon>
        <taxon>Hexapoda</taxon>
        <taxon>Insecta</taxon>
        <taxon>Pterygota</taxon>
        <taxon>Neoptera</taxon>
        <taxon>Endopterygota</taxon>
        <taxon>Coleoptera</taxon>
        <taxon>Polyphaga</taxon>
        <taxon>Cucujiformia</taxon>
        <taxon>Chrysomeloidea</taxon>
        <taxon>Chrysomelidae</taxon>
        <taxon>Bruchinae</taxon>
        <taxon>Bruchini</taxon>
        <taxon>Acanthoscelides</taxon>
    </lineage>
</organism>
<protein>
    <submittedName>
        <fullName evidence="2">Uncharacterized protein</fullName>
    </submittedName>
</protein>
<dbReference type="AlphaFoldDB" id="A0A9P0L001"/>
<comment type="caution">
    <text evidence="2">The sequence shown here is derived from an EMBL/GenBank/DDBJ whole genome shotgun (WGS) entry which is preliminary data.</text>
</comment>
<reference evidence="2" key="1">
    <citation type="submission" date="2022-03" db="EMBL/GenBank/DDBJ databases">
        <authorList>
            <person name="Sayadi A."/>
        </authorList>
    </citation>
    <scope>NUCLEOTIDE SEQUENCE</scope>
</reference>
<evidence type="ECO:0000313" key="2">
    <source>
        <dbReference type="EMBL" id="CAH1983793.1"/>
    </source>
</evidence>
<proteinExistence type="predicted"/>
<accession>A0A9P0L001</accession>
<evidence type="ECO:0000313" key="3">
    <source>
        <dbReference type="Proteomes" id="UP001152888"/>
    </source>
</evidence>
<gene>
    <name evidence="2" type="ORF">ACAOBT_LOCUS15744</name>
</gene>
<feature type="region of interest" description="Disordered" evidence="1">
    <location>
        <begin position="16"/>
        <end position="43"/>
    </location>
</feature>
<dbReference type="EMBL" id="CAKOFQ010006945">
    <property type="protein sequence ID" value="CAH1983793.1"/>
    <property type="molecule type" value="Genomic_DNA"/>
</dbReference>